<dbReference type="CDD" id="cd06225">
    <property type="entry name" value="HAMP"/>
    <property type="match status" value="1"/>
</dbReference>
<evidence type="ECO:0000313" key="18">
    <source>
        <dbReference type="EMBL" id="MDE1461371.1"/>
    </source>
</evidence>
<evidence type="ECO:0000256" key="8">
    <source>
        <dbReference type="ARBA" id="ARBA00022692"/>
    </source>
</evidence>
<feature type="domain" description="Histidine kinase" evidence="16">
    <location>
        <begin position="289"/>
        <end position="487"/>
    </location>
</feature>
<evidence type="ECO:0000256" key="15">
    <source>
        <dbReference type="SAM" id="Phobius"/>
    </source>
</evidence>
<evidence type="ECO:0000256" key="13">
    <source>
        <dbReference type="ARBA" id="ARBA00023012"/>
    </source>
</evidence>
<keyword evidence="9" id="KW-0547">Nucleotide-binding</keyword>
<dbReference type="Gene3D" id="1.10.287.130">
    <property type="match status" value="1"/>
</dbReference>
<dbReference type="InterPro" id="IPR003594">
    <property type="entry name" value="HATPase_dom"/>
</dbReference>
<sequence>MKWTSKLSKQKLWPGSLRWRLVVVLLLGVLLAQVISSVVWITQARRAEEASVTNMANHMAYGVASTVKFFQSLPHQYRHIVLDQLRNMGGTRFFVSVNQAQILVDDLADSYLHDIVVDQFYTILRKELGGKPRIIVQFAEAEKLKVFNNNTYLTDLPPRWAHHSLLIKPLSPPILVTQIKLAEKEWLYVAALIPHPTFLAKTEFISFERVLFLGLTILCVLLISFFAVRWLTEPLARLSKAADDLGRDLDHPPLAEKGSKEMIATARTFNAMQQRLKRYIDDRARLFAAISHDLKTPITRLRLRAEMLEEETSREKFVTDLEELEIMVKGALQCAKDTELDEPQSPTNLMDIINKLKRDVEEAGHTIKIYGEIKKPYMGKPLALKRCLTNLIDNAIFYGERAEVNLEDDVDEIKIIIRDYGPGISEEELEQVFEPYYRIEKSRNRNTGGTGLGLGIARSIVKAHGGELLLDNHHECGLIVRVVLPRH</sequence>
<dbReference type="InterPro" id="IPR004358">
    <property type="entry name" value="Sig_transdc_His_kin-like_C"/>
</dbReference>
<dbReference type="InterPro" id="IPR050980">
    <property type="entry name" value="2C_sensor_his_kinase"/>
</dbReference>
<dbReference type="InterPro" id="IPR003660">
    <property type="entry name" value="HAMP_dom"/>
</dbReference>
<dbReference type="PROSITE" id="PS50885">
    <property type="entry name" value="HAMP"/>
    <property type="match status" value="1"/>
</dbReference>
<dbReference type="SMART" id="SM00388">
    <property type="entry name" value="HisKA"/>
    <property type="match status" value="1"/>
</dbReference>
<comment type="subcellular location">
    <subcellularLocation>
        <location evidence="2">Cell inner membrane</location>
        <topology evidence="2">Multi-pass membrane protein</topology>
    </subcellularLocation>
</comment>
<evidence type="ECO:0000313" key="19">
    <source>
        <dbReference type="Proteomes" id="UP001528823"/>
    </source>
</evidence>
<keyword evidence="7" id="KW-0808">Transferase</keyword>
<dbReference type="PANTHER" id="PTHR44936">
    <property type="entry name" value="SENSOR PROTEIN CREC"/>
    <property type="match status" value="1"/>
</dbReference>
<evidence type="ECO:0000256" key="9">
    <source>
        <dbReference type="ARBA" id="ARBA00022741"/>
    </source>
</evidence>
<organism evidence="18 19">
    <name type="scientific">Spartinivicinus poritis</name>
    <dbReference type="NCBI Taxonomy" id="2994640"/>
    <lineage>
        <taxon>Bacteria</taxon>
        <taxon>Pseudomonadati</taxon>
        <taxon>Pseudomonadota</taxon>
        <taxon>Gammaproteobacteria</taxon>
        <taxon>Oceanospirillales</taxon>
        <taxon>Zooshikellaceae</taxon>
        <taxon>Spartinivicinus</taxon>
    </lineage>
</organism>
<dbReference type="PROSITE" id="PS50109">
    <property type="entry name" value="HIS_KIN"/>
    <property type="match status" value="1"/>
</dbReference>
<keyword evidence="11 18" id="KW-0067">ATP-binding</keyword>
<evidence type="ECO:0000256" key="4">
    <source>
        <dbReference type="ARBA" id="ARBA00022475"/>
    </source>
</evidence>
<dbReference type="RefSeq" id="WP_274687734.1">
    <property type="nucleotide sequence ID" value="NZ_JAPMOU010000004.1"/>
</dbReference>
<evidence type="ECO:0000256" key="7">
    <source>
        <dbReference type="ARBA" id="ARBA00022679"/>
    </source>
</evidence>
<proteinExistence type="predicted"/>
<dbReference type="GO" id="GO:0005524">
    <property type="term" value="F:ATP binding"/>
    <property type="evidence" value="ECO:0007669"/>
    <property type="project" value="UniProtKB-KW"/>
</dbReference>
<evidence type="ECO:0000256" key="5">
    <source>
        <dbReference type="ARBA" id="ARBA00022519"/>
    </source>
</evidence>
<accession>A0ABT5U5V6</accession>
<keyword evidence="14 15" id="KW-0472">Membrane</keyword>
<dbReference type="SMART" id="SM00304">
    <property type="entry name" value="HAMP"/>
    <property type="match status" value="1"/>
</dbReference>
<evidence type="ECO:0000256" key="14">
    <source>
        <dbReference type="ARBA" id="ARBA00023136"/>
    </source>
</evidence>
<feature type="transmembrane region" description="Helical" evidence="15">
    <location>
        <begin position="210"/>
        <end position="231"/>
    </location>
</feature>
<dbReference type="InterPro" id="IPR036890">
    <property type="entry name" value="HATPase_C_sf"/>
</dbReference>
<dbReference type="InterPro" id="IPR036097">
    <property type="entry name" value="HisK_dim/P_sf"/>
</dbReference>
<feature type="domain" description="HAMP" evidence="17">
    <location>
        <begin position="229"/>
        <end position="281"/>
    </location>
</feature>
<keyword evidence="12 15" id="KW-1133">Transmembrane helix</keyword>
<dbReference type="Pfam" id="PF02518">
    <property type="entry name" value="HATPase_c"/>
    <property type="match status" value="1"/>
</dbReference>
<reference evidence="18 19" key="1">
    <citation type="submission" date="2022-11" db="EMBL/GenBank/DDBJ databases">
        <title>Spartinivicinus poritis sp. nov., isolated from scleractinian coral Porites lutea.</title>
        <authorList>
            <person name="Zhang G."/>
            <person name="Cai L."/>
            <person name="Wei Q."/>
        </authorList>
    </citation>
    <scope>NUCLEOTIDE SEQUENCE [LARGE SCALE GENOMIC DNA]</scope>
    <source>
        <strain evidence="18 19">A2-2</strain>
    </source>
</reference>
<keyword evidence="19" id="KW-1185">Reference proteome</keyword>
<evidence type="ECO:0000256" key="3">
    <source>
        <dbReference type="ARBA" id="ARBA00012438"/>
    </source>
</evidence>
<dbReference type="SUPFAM" id="SSF55874">
    <property type="entry name" value="ATPase domain of HSP90 chaperone/DNA topoisomerase II/histidine kinase"/>
    <property type="match status" value="1"/>
</dbReference>
<dbReference type="Pfam" id="PF00512">
    <property type="entry name" value="HisKA"/>
    <property type="match status" value="1"/>
</dbReference>
<keyword evidence="5" id="KW-0997">Cell inner membrane</keyword>
<keyword evidence="13" id="KW-0902">Two-component regulatory system</keyword>
<keyword evidence="8 15" id="KW-0812">Transmembrane</keyword>
<dbReference type="SMART" id="SM00387">
    <property type="entry name" value="HATPase_c"/>
    <property type="match status" value="1"/>
</dbReference>
<protein>
    <recommendedName>
        <fullName evidence="3">histidine kinase</fullName>
        <ecNumber evidence="3">2.7.13.3</ecNumber>
    </recommendedName>
</protein>
<keyword evidence="6" id="KW-0597">Phosphoprotein</keyword>
<dbReference type="Gene3D" id="3.30.565.10">
    <property type="entry name" value="Histidine kinase-like ATPase, C-terminal domain"/>
    <property type="match status" value="1"/>
</dbReference>
<evidence type="ECO:0000256" key="10">
    <source>
        <dbReference type="ARBA" id="ARBA00022777"/>
    </source>
</evidence>
<dbReference type="EC" id="2.7.13.3" evidence="3"/>
<dbReference type="Pfam" id="PF00672">
    <property type="entry name" value="HAMP"/>
    <property type="match status" value="1"/>
</dbReference>
<dbReference type="EMBL" id="JAPMOU010000004">
    <property type="protein sequence ID" value="MDE1461371.1"/>
    <property type="molecule type" value="Genomic_DNA"/>
</dbReference>
<name>A0ABT5U5V6_9GAMM</name>
<evidence type="ECO:0000256" key="11">
    <source>
        <dbReference type="ARBA" id="ARBA00022840"/>
    </source>
</evidence>
<dbReference type="PANTHER" id="PTHR44936:SF5">
    <property type="entry name" value="SENSOR HISTIDINE KINASE ENVZ"/>
    <property type="match status" value="1"/>
</dbReference>
<dbReference type="InterPro" id="IPR003661">
    <property type="entry name" value="HisK_dim/P_dom"/>
</dbReference>
<evidence type="ECO:0000256" key="12">
    <source>
        <dbReference type="ARBA" id="ARBA00022989"/>
    </source>
</evidence>
<keyword evidence="10" id="KW-0418">Kinase</keyword>
<evidence type="ECO:0000259" key="17">
    <source>
        <dbReference type="PROSITE" id="PS50885"/>
    </source>
</evidence>
<gene>
    <name evidence="18" type="ORF">ORQ98_05265</name>
</gene>
<dbReference type="PRINTS" id="PR00344">
    <property type="entry name" value="BCTRLSENSOR"/>
</dbReference>
<comment type="catalytic activity">
    <reaction evidence="1">
        <text>ATP + protein L-histidine = ADP + protein N-phospho-L-histidine.</text>
        <dbReference type="EC" id="2.7.13.3"/>
    </reaction>
</comment>
<evidence type="ECO:0000256" key="2">
    <source>
        <dbReference type="ARBA" id="ARBA00004429"/>
    </source>
</evidence>
<dbReference type="InterPro" id="IPR005467">
    <property type="entry name" value="His_kinase_dom"/>
</dbReference>
<evidence type="ECO:0000256" key="6">
    <source>
        <dbReference type="ARBA" id="ARBA00022553"/>
    </source>
</evidence>
<dbReference type="SUPFAM" id="SSF47384">
    <property type="entry name" value="Homodimeric domain of signal transducing histidine kinase"/>
    <property type="match status" value="1"/>
</dbReference>
<keyword evidence="4" id="KW-1003">Cell membrane</keyword>
<comment type="caution">
    <text evidence="18">The sequence shown here is derived from an EMBL/GenBank/DDBJ whole genome shotgun (WGS) entry which is preliminary data.</text>
</comment>
<evidence type="ECO:0000256" key="1">
    <source>
        <dbReference type="ARBA" id="ARBA00000085"/>
    </source>
</evidence>
<evidence type="ECO:0000259" key="16">
    <source>
        <dbReference type="PROSITE" id="PS50109"/>
    </source>
</evidence>
<dbReference type="Proteomes" id="UP001528823">
    <property type="component" value="Unassembled WGS sequence"/>
</dbReference>
<dbReference type="CDD" id="cd00082">
    <property type="entry name" value="HisKA"/>
    <property type="match status" value="1"/>
</dbReference>